<dbReference type="EnsemblMetazoa" id="Aqu2.1.39200_001">
    <property type="protein sequence ID" value="Aqu2.1.39200_001"/>
    <property type="gene ID" value="Aqu2.1.39200"/>
</dbReference>
<reference evidence="1" key="1">
    <citation type="submission" date="2017-05" db="UniProtKB">
        <authorList>
            <consortium name="EnsemblMetazoa"/>
        </authorList>
    </citation>
    <scope>IDENTIFICATION</scope>
</reference>
<dbReference type="InParanoid" id="A0A1X7VFY2"/>
<sequence length="34" mass="4125">YIKTQNIYFERHTIQYNAVKKSIKVASKNYKSFL</sequence>
<evidence type="ECO:0000313" key="1">
    <source>
        <dbReference type="EnsemblMetazoa" id="Aqu2.1.39200_001"/>
    </source>
</evidence>
<proteinExistence type="predicted"/>
<dbReference type="AlphaFoldDB" id="A0A1X7VFY2"/>
<name>A0A1X7VFY2_AMPQE</name>
<protein>
    <submittedName>
        <fullName evidence="1">Uncharacterized protein</fullName>
    </submittedName>
</protein>
<accession>A0A1X7VFY2</accession>
<organism evidence="1">
    <name type="scientific">Amphimedon queenslandica</name>
    <name type="common">Sponge</name>
    <dbReference type="NCBI Taxonomy" id="400682"/>
    <lineage>
        <taxon>Eukaryota</taxon>
        <taxon>Metazoa</taxon>
        <taxon>Porifera</taxon>
        <taxon>Demospongiae</taxon>
        <taxon>Heteroscleromorpha</taxon>
        <taxon>Haplosclerida</taxon>
        <taxon>Niphatidae</taxon>
        <taxon>Amphimedon</taxon>
    </lineage>
</organism>